<dbReference type="Proteomes" id="UP001195483">
    <property type="component" value="Unassembled WGS sequence"/>
</dbReference>
<proteinExistence type="predicted"/>
<feature type="signal peptide" evidence="1">
    <location>
        <begin position="1"/>
        <end position="20"/>
    </location>
</feature>
<keyword evidence="3" id="KW-1185">Reference proteome</keyword>
<comment type="caution">
    <text evidence="2">The sequence shown here is derived from an EMBL/GenBank/DDBJ whole genome shotgun (WGS) entry which is preliminary data.</text>
</comment>
<reference evidence="2" key="3">
    <citation type="submission" date="2023-05" db="EMBL/GenBank/DDBJ databases">
        <authorList>
            <person name="Smith C.H."/>
        </authorList>
    </citation>
    <scope>NUCLEOTIDE SEQUENCE</scope>
    <source>
        <strain evidence="2">CHS0354</strain>
        <tissue evidence="2">Mantle</tissue>
    </source>
</reference>
<dbReference type="AlphaFoldDB" id="A0AAE0VQN3"/>
<gene>
    <name evidence="2" type="ORF">CHS0354_003314</name>
</gene>
<keyword evidence="1" id="KW-0732">Signal</keyword>
<protein>
    <submittedName>
        <fullName evidence="2">Uncharacterized protein</fullName>
    </submittedName>
</protein>
<reference evidence="2" key="1">
    <citation type="journal article" date="2021" name="Genome Biol. Evol.">
        <title>A High-Quality Reference Genome for a Parasitic Bivalve with Doubly Uniparental Inheritance (Bivalvia: Unionida).</title>
        <authorList>
            <person name="Smith C.H."/>
        </authorList>
    </citation>
    <scope>NUCLEOTIDE SEQUENCE</scope>
    <source>
        <strain evidence="2">CHS0354</strain>
    </source>
</reference>
<name>A0AAE0VQN3_9BIVA</name>
<sequence>MAALACVSVLVLLFIMMIQSAFVRDPCDEMTAGVPAGQVYKVKPSCTQGSVSWSYPRGTLRLFFAPTNMKSNKFAVCFRSYVNMSSFDVLDVAKGDKQPCKRISDKEVCTGYYNNGILTDVVAKGPLRFLSEVRYRTESGNRDPQGPKSE</sequence>
<organism evidence="2 3">
    <name type="scientific">Potamilus streckersoni</name>
    <dbReference type="NCBI Taxonomy" id="2493646"/>
    <lineage>
        <taxon>Eukaryota</taxon>
        <taxon>Metazoa</taxon>
        <taxon>Spiralia</taxon>
        <taxon>Lophotrochozoa</taxon>
        <taxon>Mollusca</taxon>
        <taxon>Bivalvia</taxon>
        <taxon>Autobranchia</taxon>
        <taxon>Heteroconchia</taxon>
        <taxon>Palaeoheterodonta</taxon>
        <taxon>Unionida</taxon>
        <taxon>Unionoidea</taxon>
        <taxon>Unionidae</taxon>
        <taxon>Ambleminae</taxon>
        <taxon>Lampsilini</taxon>
        <taxon>Potamilus</taxon>
    </lineage>
</organism>
<dbReference type="EMBL" id="JAEAOA010000270">
    <property type="protein sequence ID" value="KAK3585465.1"/>
    <property type="molecule type" value="Genomic_DNA"/>
</dbReference>
<evidence type="ECO:0000313" key="2">
    <source>
        <dbReference type="EMBL" id="KAK3585465.1"/>
    </source>
</evidence>
<feature type="chain" id="PRO_5041991128" evidence="1">
    <location>
        <begin position="21"/>
        <end position="150"/>
    </location>
</feature>
<evidence type="ECO:0000313" key="3">
    <source>
        <dbReference type="Proteomes" id="UP001195483"/>
    </source>
</evidence>
<evidence type="ECO:0000256" key="1">
    <source>
        <dbReference type="SAM" id="SignalP"/>
    </source>
</evidence>
<accession>A0AAE0VQN3</accession>
<reference evidence="2" key="2">
    <citation type="journal article" date="2021" name="Genome Biol. Evol.">
        <title>Developing a high-quality reference genome for a parasitic bivalve with doubly uniparental inheritance (Bivalvia: Unionida).</title>
        <authorList>
            <person name="Smith C.H."/>
        </authorList>
    </citation>
    <scope>NUCLEOTIDE SEQUENCE</scope>
    <source>
        <strain evidence="2">CHS0354</strain>
        <tissue evidence="2">Mantle</tissue>
    </source>
</reference>